<evidence type="ECO:0000313" key="2">
    <source>
        <dbReference type="Proteomes" id="UP000499080"/>
    </source>
</evidence>
<dbReference type="Proteomes" id="UP000499080">
    <property type="component" value="Unassembled WGS sequence"/>
</dbReference>
<dbReference type="EMBL" id="BGPR01003202">
    <property type="protein sequence ID" value="GBM85012.1"/>
    <property type="molecule type" value="Genomic_DNA"/>
</dbReference>
<sequence length="133" mass="15321">MPHSTRVNQQLIVSFGWEQMNHPPYSPDLAPSDFHLFLHLKRFLSGLSFDDYEEVKDAITSWVTSQVATFCDAGIQNLVSRESHMVRDLENKLAVEVPEFDVLPGNLIPERTWELEPYHDGISTAWTRSFECL</sequence>
<dbReference type="PANTHER" id="PTHR46060:SF1">
    <property type="entry name" value="MARINER MOS1 TRANSPOSASE-LIKE PROTEIN"/>
    <property type="match status" value="1"/>
</dbReference>
<evidence type="ECO:0000313" key="1">
    <source>
        <dbReference type="EMBL" id="GBM85012.1"/>
    </source>
</evidence>
<dbReference type="PANTHER" id="PTHR46060">
    <property type="entry name" value="MARINER MOS1 TRANSPOSASE-LIKE PROTEIN"/>
    <property type="match status" value="1"/>
</dbReference>
<organism evidence="1 2">
    <name type="scientific">Araneus ventricosus</name>
    <name type="common">Orbweaver spider</name>
    <name type="synonym">Epeira ventricosa</name>
    <dbReference type="NCBI Taxonomy" id="182803"/>
    <lineage>
        <taxon>Eukaryota</taxon>
        <taxon>Metazoa</taxon>
        <taxon>Ecdysozoa</taxon>
        <taxon>Arthropoda</taxon>
        <taxon>Chelicerata</taxon>
        <taxon>Arachnida</taxon>
        <taxon>Araneae</taxon>
        <taxon>Araneomorphae</taxon>
        <taxon>Entelegynae</taxon>
        <taxon>Araneoidea</taxon>
        <taxon>Araneidae</taxon>
        <taxon>Araneus</taxon>
    </lineage>
</organism>
<accession>A0A4Y2J6Y3</accession>
<dbReference type="GO" id="GO:0003676">
    <property type="term" value="F:nucleic acid binding"/>
    <property type="evidence" value="ECO:0007669"/>
    <property type="project" value="InterPro"/>
</dbReference>
<name>A0A4Y2J6Y3_ARAVE</name>
<dbReference type="AlphaFoldDB" id="A0A4Y2J6Y3"/>
<dbReference type="Gene3D" id="3.30.420.10">
    <property type="entry name" value="Ribonuclease H-like superfamily/Ribonuclease H"/>
    <property type="match status" value="1"/>
</dbReference>
<proteinExistence type="predicted"/>
<comment type="caution">
    <text evidence="1">The sequence shown here is derived from an EMBL/GenBank/DDBJ whole genome shotgun (WGS) entry which is preliminary data.</text>
</comment>
<evidence type="ECO:0008006" key="3">
    <source>
        <dbReference type="Google" id="ProtNLM"/>
    </source>
</evidence>
<reference evidence="1 2" key="1">
    <citation type="journal article" date="2019" name="Sci. Rep.">
        <title>Orb-weaving spider Araneus ventricosus genome elucidates the spidroin gene catalogue.</title>
        <authorList>
            <person name="Kono N."/>
            <person name="Nakamura H."/>
            <person name="Ohtoshi R."/>
            <person name="Moran D.A.P."/>
            <person name="Shinohara A."/>
            <person name="Yoshida Y."/>
            <person name="Fujiwara M."/>
            <person name="Mori M."/>
            <person name="Tomita M."/>
            <person name="Arakawa K."/>
        </authorList>
    </citation>
    <scope>NUCLEOTIDE SEQUENCE [LARGE SCALE GENOMIC DNA]</scope>
</reference>
<gene>
    <name evidence="1" type="ORF">AVEN_4031_1</name>
</gene>
<keyword evidence="2" id="KW-1185">Reference proteome</keyword>
<dbReference type="InterPro" id="IPR036397">
    <property type="entry name" value="RNaseH_sf"/>
</dbReference>
<protein>
    <recommendedName>
        <fullName evidence="3">Histone-lysine N-methyltransferase SETMAR</fullName>
    </recommendedName>
</protein>
<dbReference type="InterPro" id="IPR052709">
    <property type="entry name" value="Transposase-MT_Hybrid"/>
</dbReference>